<dbReference type="FunFam" id="3.40.50.720:FF:000084">
    <property type="entry name" value="Short-chain dehydrogenase reductase"/>
    <property type="match status" value="1"/>
</dbReference>
<evidence type="ECO:0000256" key="3">
    <source>
        <dbReference type="ARBA" id="ARBA00023002"/>
    </source>
</evidence>
<dbReference type="PRINTS" id="PR00081">
    <property type="entry name" value="GDHRDH"/>
</dbReference>
<organism evidence="5 6">
    <name type="scientific">Candidatus Wolfebacteria bacterium RIFCSPHIGHO2_01_FULL_48_22</name>
    <dbReference type="NCBI Taxonomy" id="1802555"/>
    <lineage>
        <taxon>Bacteria</taxon>
        <taxon>Candidatus Wolfeibacteriota</taxon>
    </lineage>
</organism>
<dbReference type="CDD" id="cd05233">
    <property type="entry name" value="SDR_c"/>
    <property type="match status" value="1"/>
</dbReference>
<evidence type="ECO:0000313" key="5">
    <source>
        <dbReference type="EMBL" id="OGM92546.1"/>
    </source>
</evidence>
<dbReference type="AlphaFoldDB" id="A0A1F8DVU3"/>
<protein>
    <recommendedName>
        <fullName evidence="7">Short-chain dehydrogenase</fullName>
    </recommendedName>
</protein>
<evidence type="ECO:0000256" key="4">
    <source>
        <dbReference type="RuleBase" id="RU000363"/>
    </source>
</evidence>
<keyword evidence="3" id="KW-0560">Oxidoreductase</keyword>
<comment type="caution">
    <text evidence="5">The sequence shown here is derived from an EMBL/GenBank/DDBJ whole genome shotgun (WGS) entry which is preliminary data.</text>
</comment>
<keyword evidence="2" id="KW-0521">NADP</keyword>
<dbReference type="GO" id="GO:0016491">
    <property type="term" value="F:oxidoreductase activity"/>
    <property type="evidence" value="ECO:0007669"/>
    <property type="project" value="UniProtKB-KW"/>
</dbReference>
<dbReference type="SUPFAM" id="SSF51735">
    <property type="entry name" value="NAD(P)-binding Rossmann-fold domains"/>
    <property type="match status" value="1"/>
</dbReference>
<name>A0A1F8DVU3_9BACT</name>
<dbReference type="Pfam" id="PF00106">
    <property type="entry name" value="adh_short"/>
    <property type="match status" value="1"/>
</dbReference>
<reference evidence="5 6" key="1">
    <citation type="journal article" date="2016" name="Nat. Commun.">
        <title>Thousands of microbial genomes shed light on interconnected biogeochemical processes in an aquifer system.</title>
        <authorList>
            <person name="Anantharaman K."/>
            <person name="Brown C.T."/>
            <person name="Hug L.A."/>
            <person name="Sharon I."/>
            <person name="Castelle C.J."/>
            <person name="Probst A.J."/>
            <person name="Thomas B.C."/>
            <person name="Singh A."/>
            <person name="Wilkins M.J."/>
            <person name="Karaoz U."/>
            <person name="Brodie E.L."/>
            <person name="Williams K.H."/>
            <person name="Hubbard S.S."/>
            <person name="Banfield J.F."/>
        </authorList>
    </citation>
    <scope>NUCLEOTIDE SEQUENCE [LARGE SCALE GENOMIC DNA]</scope>
</reference>
<sequence length="233" mass="25827">MKNKNKTVFITGGASGIGLETVKQLHEDTFNVCVLSKSNPKDPTIRDLFRRDGMLFVRGDISKPIDVKKAVSQCMQKFKSIDVLVNNAAIAQAKPFEKATPKDWEKVMNINIKGTLYVTKEVLRVMRKQKSGCIVNISSGAGTYGVENLSIYSLTKAAVINFSQSLAQELSSSGIRVFAITPGSTDTRMFKSLFPGKKPHHTAAQVAQVIVRAIKKEVEPDSRHIIDVFYHQR</sequence>
<dbReference type="InterPro" id="IPR036291">
    <property type="entry name" value="NAD(P)-bd_dom_sf"/>
</dbReference>
<comment type="similarity">
    <text evidence="1 4">Belongs to the short-chain dehydrogenases/reductases (SDR) family.</text>
</comment>
<dbReference type="Proteomes" id="UP000177029">
    <property type="component" value="Unassembled WGS sequence"/>
</dbReference>
<evidence type="ECO:0000313" key="6">
    <source>
        <dbReference type="Proteomes" id="UP000177029"/>
    </source>
</evidence>
<dbReference type="PANTHER" id="PTHR43391">
    <property type="entry name" value="RETINOL DEHYDROGENASE-RELATED"/>
    <property type="match status" value="1"/>
</dbReference>
<evidence type="ECO:0008006" key="7">
    <source>
        <dbReference type="Google" id="ProtNLM"/>
    </source>
</evidence>
<evidence type="ECO:0000256" key="2">
    <source>
        <dbReference type="ARBA" id="ARBA00022857"/>
    </source>
</evidence>
<dbReference type="PANTHER" id="PTHR43391:SF14">
    <property type="entry name" value="DEHYDROGENASE_REDUCTASE SDR FAMILY PROTEIN 7-LIKE"/>
    <property type="match status" value="1"/>
</dbReference>
<dbReference type="STRING" id="1802555.A2755_00420"/>
<evidence type="ECO:0000256" key="1">
    <source>
        <dbReference type="ARBA" id="ARBA00006484"/>
    </source>
</evidence>
<dbReference type="Gene3D" id="3.40.50.720">
    <property type="entry name" value="NAD(P)-binding Rossmann-like Domain"/>
    <property type="match status" value="1"/>
</dbReference>
<accession>A0A1F8DVU3</accession>
<dbReference type="PRINTS" id="PR00080">
    <property type="entry name" value="SDRFAMILY"/>
</dbReference>
<gene>
    <name evidence="5" type="ORF">A2755_00420</name>
</gene>
<dbReference type="EMBL" id="MGIP01000001">
    <property type="protein sequence ID" value="OGM92546.1"/>
    <property type="molecule type" value="Genomic_DNA"/>
</dbReference>
<dbReference type="InterPro" id="IPR002347">
    <property type="entry name" value="SDR_fam"/>
</dbReference>
<proteinExistence type="inferred from homology"/>